<proteinExistence type="predicted"/>
<gene>
    <name evidence="2" type="ORF">J6TS1_01260</name>
</gene>
<dbReference type="Pfam" id="PF06114">
    <property type="entry name" value="Peptidase_M78"/>
    <property type="match status" value="1"/>
</dbReference>
<evidence type="ECO:0000259" key="1">
    <source>
        <dbReference type="Pfam" id="PF06114"/>
    </source>
</evidence>
<dbReference type="InterPro" id="IPR010359">
    <property type="entry name" value="IrrE_HExxH"/>
</dbReference>
<dbReference type="RefSeq" id="WP_244861936.1">
    <property type="nucleotide sequence ID" value="NZ_BORJ01000001.1"/>
</dbReference>
<dbReference type="Proteomes" id="UP000680670">
    <property type="component" value="Unassembled WGS sequence"/>
</dbReference>
<organism evidence="2 3">
    <name type="scientific">Siminovitchia terrae</name>
    <name type="common">Bacillus terrae</name>
    <dbReference type="NCBI Taxonomy" id="1914933"/>
    <lineage>
        <taxon>Bacteria</taxon>
        <taxon>Bacillati</taxon>
        <taxon>Bacillota</taxon>
        <taxon>Bacilli</taxon>
        <taxon>Bacillales</taxon>
        <taxon>Bacillaceae</taxon>
        <taxon>Siminovitchia</taxon>
    </lineage>
</organism>
<dbReference type="EMBL" id="BORJ01000001">
    <property type="protein sequence ID" value="GIN94256.1"/>
    <property type="molecule type" value="Genomic_DNA"/>
</dbReference>
<sequence>MTIKKKVGQLVKKHGTSDPFELARAMGIEVIYEDLGKSLGYFSSLYRTAIIHINKNLSNEKQLSTCAHELGHIILHPEINTAFLKANTYFPTTKIEQEANEFMVELLFNQGDDQVVTVKEATEKYGIPEQLLYKNF</sequence>
<accession>A0ABQ4KRK8</accession>
<name>A0ABQ4KRK8_SIMTE</name>
<dbReference type="Gene3D" id="1.10.10.2910">
    <property type="match status" value="1"/>
</dbReference>
<keyword evidence="3" id="KW-1185">Reference proteome</keyword>
<dbReference type="InterPro" id="IPR052345">
    <property type="entry name" value="Rad_response_metalloprotease"/>
</dbReference>
<comment type="caution">
    <text evidence="2">The sequence shown here is derived from an EMBL/GenBank/DDBJ whole genome shotgun (WGS) entry which is preliminary data.</text>
</comment>
<dbReference type="PANTHER" id="PTHR43236:SF1">
    <property type="entry name" value="BLL7220 PROTEIN"/>
    <property type="match status" value="1"/>
</dbReference>
<dbReference type="PANTHER" id="PTHR43236">
    <property type="entry name" value="ANTITOXIN HIGA1"/>
    <property type="match status" value="1"/>
</dbReference>
<reference evidence="2 3" key="1">
    <citation type="submission" date="2021-03" db="EMBL/GenBank/DDBJ databases">
        <title>Antimicrobial resistance genes in bacteria isolated from Japanese honey, and their potential for conferring macrolide and lincosamide resistance in the American foulbrood pathogen Paenibacillus larvae.</title>
        <authorList>
            <person name="Okamoto M."/>
            <person name="Kumagai M."/>
            <person name="Kanamori H."/>
            <person name="Takamatsu D."/>
        </authorList>
    </citation>
    <scope>NUCLEOTIDE SEQUENCE [LARGE SCALE GENOMIC DNA]</scope>
    <source>
        <strain evidence="2 3">J6TS1</strain>
    </source>
</reference>
<evidence type="ECO:0000313" key="2">
    <source>
        <dbReference type="EMBL" id="GIN94256.1"/>
    </source>
</evidence>
<protein>
    <recommendedName>
        <fullName evidence="1">IrrE N-terminal-like domain-containing protein</fullName>
    </recommendedName>
</protein>
<feature type="domain" description="IrrE N-terminal-like" evidence="1">
    <location>
        <begin position="24"/>
        <end position="109"/>
    </location>
</feature>
<evidence type="ECO:0000313" key="3">
    <source>
        <dbReference type="Proteomes" id="UP000680670"/>
    </source>
</evidence>